<reference evidence="2 3" key="1">
    <citation type="submission" date="2014-02" db="EMBL/GenBank/DDBJ databases">
        <authorList>
            <person name="Young C.-C."/>
            <person name="Hameed A."/>
            <person name="Huang H.-C."/>
            <person name="Shahina M."/>
        </authorList>
    </citation>
    <scope>NUCLEOTIDE SEQUENCE [LARGE SCALE GENOMIC DNA]</scope>
    <source>
        <strain evidence="2 3">CC-SAMT-1</strain>
    </source>
</reference>
<dbReference type="AlphaFoldDB" id="A0A0C5WDA7"/>
<evidence type="ECO:0000259" key="1">
    <source>
        <dbReference type="Pfam" id="PF13460"/>
    </source>
</evidence>
<dbReference type="PANTHER" id="PTHR14097">
    <property type="entry name" value="OXIDOREDUCTASE HTATIP2"/>
    <property type="match status" value="1"/>
</dbReference>
<sequence length="221" mass="24681">MKKTAIILGASGLTGSILLDKLINDERYETIKLISRSRIDNISNKVKQYIGDLLDLEQFRANFTADEVYCCIGTTTKKTPDKTLYKQIDYGIPVSAAKLSKENNIPTFLVISAMGANANSSLFYNKIKGVMERDVIQQNVNNTYILRPSLIGGHRDETRILEKIGLLVFKVIQPLFIGPLKKYKITEAEDIAEAMIQLANNTSHAEVIITSTEIKKIANNK</sequence>
<evidence type="ECO:0000313" key="3">
    <source>
        <dbReference type="Proteomes" id="UP000032229"/>
    </source>
</evidence>
<protein>
    <submittedName>
        <fullName evidence="2">Nucleoside-diphosphate sugar epimerase</fullName>
    </submittedName>
</protein>
<proteinExistence type="predicted"/>
<dbReference type="HOGENOM" id="CLU_071330_2_0_10"/>
<feature type="domain" description="NAD(P)-binding" evidence="1">
    <location>
        <begin position="9"/>
        <end position="134"/>
    </location>
</feature>
<keyword evidence="3" id="KW-1185">Reference proteome</keyword>
<dbReference type="OrthoDB" id="9798632at2"/>
<dbReference type="Gene3D" id="3.40.50.720">
    <property type="entry name" value="NAD(P)-binding Rossmann-like Domain"/>
    <property type="match status" value="1"/>
</dbReference>
<dbReference type="KEGG" id="sze:AW14_11825"/>
<evidence type="ECO:0000313" key="2">
    <source>
        <dbReference type="EMBL" id="AJR04232.1"/>
    </source>
</evidence>
<dbReference type="PANTHER" id="PTHR14097:SF7">
    <property type="entry name" value="OXIDOREDUCTASE HTATIP2"/>
    <property type="match status" value="1"/>
</dbReference>
<dbReference type="SUPFAM" id="SSF51735">
    <property type="entry name" value="NAD(P)-binding Rossmann-fold domains"/>
    <property type="match status" value="1"/>
</dbReference>
<dbReference type="InterPro" id="IPR016040">
    <property type="entry name" value="NAD(P)-bd_dom"/>
</dbReference>
<gene>
    <name evidence="2" type="ORF">AW14_11825</name>
</gene>
<accession>A0A0C5WDA7</accession>
<dbReference type="InterPro" id="IPR036291">
    <property type="entry name" value="NAD(P)-bd_dom_sf"/>
</dbReference>
<dbReference type="STRING" id="1454006.AW14_11825"/>
<organism evidence="2 3">
    <name type="scientific">Siansivirga zeaxanthinifaciens CC-SAMT-1</name>
    <dbReference type="NCBI Taxonomy" id="1454006"/>
    <lineage>
        <taxon>Bacteria</taxon>
        <taxon>Pseudomonadati</taxon>
        <taxon>Bacteroidota</taxon>
        <taxon>Flavobacteriia</taxon>
        <taxon>Flavobacteriales</taxon>
        <taxon>Flavobacteriaceae</taxon>
        <taxon>Siansivirga</taxon>
    </lineage>
</organism>
<dbReference type="Pfam" id="PF13460">
    <property type="entry name" value="NAD_binding_10"/>
    <property type="match status" value="1"/>
</dbReference>
<dbReference type="RefSeq" id="WP_044638943.1">
    <property type="nucleotide sequence ID" value="NZ_CP007202.1"/>
</dbReference>
<name>A0A0C5WDA7_9FLAO</name>
<dbReference type="PATRIC" id="fig|1454006.5.peg.2345"/>
<dbReference type="Proteomes" id="UP000032229">
    <property type="component" value="Chromosome"/>
</dbReference>
<dbReference type="EMBL" id="CP007202">
    <property type="protein sequence ID" value="AJR04232.1"/>
    <property type="molecule type" value="Genomic_DNA"/>
</dbReference>